<dbReference type="Proteomes" id="UP000196240">
    <property type="component" value="Unassembled WGS sequence"/>
</dbReference>
<evidence type="ECO:0000313" key="1">
    <source>
        <dbReference type="EMBL" id="SJX21198.1"/>
    </source>
</evidence>
<sequence>MSIASAFDELTKLVKSLSNDDNVWLIHLMNKDEIEYEYNQRIYSLNDELIEEDIQSLNSMHNIGEVKNIVLNKFKNYKDSEINQLIHLIEEHKESLNFRSHDFSKYKEDPRLLNFILFKILNDDKFDEFNVSEIQNNYLRFIYIIFVLNNSDSFYRKLERSEKEFSNILIEKSLHFKNYDNIGFYKWALKYIQDNRQLSRRFHLNQYSPIQDAEFKVTILSVFDQIYVTDLNAYSVLKDKISNAWYQKTYRQKNKGKKHYYFFTEKTQKCLQIIAKKNNIKEDEVLENLINEYYTKHFVNHKGEAIYTLNT</sequence>
<name>A0A1R7QAA4_ACIJO</name>
<reference evidence="1 2" key="1">
    <citation type="submission" date="2017-02" db="EMBL/GenBank/DDBJ databases">
        <authorList>
            <person name="Peterson S.W."/>
        </authorList>
    </citation>
    <scope>NUCLEOTIDE SEQUENCE [LARGE SCALE GENOMIC DNA]</scope>
    <source>
        <strain evidence="1">C6</strain>
    </source>
</reference>
<dbReference type="RefSeq" id="WP_087011419.1">
    <property type="nucleotide sequence ID" value="NZ_FUUY01000002.1"/>
</dbReference>
<dbReference type="EMBL" id="FUUY01000002">
    <property type="protein sequence ID" value="SJX21198.1"/>
    <property type="molecule type" value="Genomic_DNA"/>
</dbReference>
<gene>
    <name evidence="1" type="ORF">ACNJC6_00807</name>
</gene>
<dbReference type="AlphaFoldDB" id="A0A1R7QAA4"/>
<evidence type="ECO:0000313" key="2">
    <source>
        <dbReference type="Proteomes" id="UP000196240"/>
    </source>
</evidence>
<accession>A0A1R7QAA4</accession>
<protein>
    <submittedName>
        <fullName evidence="1">Uncharacterized protein</fullName>
    </submittedName>
</protein>
<organism evidence="1 2">
    <name type="scientific">Acinetobacter johnsonii</name>
    <dbReference type="NCBI Taxonomy" id="40214"/>
    <lineage>
        <taxon>Bacteria</taxon>
        <taxon>Pseudomonadati</taxon>
        <taxon>Pseudomonadota</taxon>
        <taxon>Gammaproteobacteria</taxon>
        <taxon>Moraxellales</taxon>
        <taxon>Moraxellaceae</taxon>
        <taxon>Acinetobacter</taxon>
    </lineage>
</organism>
<proteinExistence type="predicted"/>